<keyword evidence="13" id="KW-1185">Reference proteome</keyword>
<evidence type="ECO:0000256" key="9">
    <source>
        <dbReference type="PIRSR" id="PIRSR000005-2"/>
    </source>
</evidence>
<evidence type="ECO:0000256" key="6">
    <source>
        <dbReference type="ARBA" id="ARBA00022982"/>
    </source>
</evidence>
<evidence type="ECO:0000256" key="8">
    <source>
        <dbReference type="PIRSR" id="PIRSR000005-1"/>
    </source>
</evidence>
<dbReference type="PIRSF" id="PIRSF000005">
    <property type="entry name" value="Cytochrome_c4"/>
    <property type="match status" value="1"/>
</dbReference>
<dbReference type="SUPFAM" id="SSF46626">
    <property type="entry name" value="Cytochrome c"/>
    <property type="match status" value="2"/>
</dbReference>
<keyword evidence="4 9" id="KW-0479">Metal-binding</keyword>
<feature type="binding site" description="axial binding residue" evidence="9">
    <location>
        <position position="50"/>
    </location>
    <ligand>
        <name>heme c</name>
        <dbReference type="ChEBI" id="CHEBI:61717"/>
        <label>1</label>
    </ligand>
    <ligandPart>
        <name>Fe</name>
        <dbReference type="ChEBI" id="CHEBI:18248"/>
    </ligandPart>
</feature>
<dbReference type="InterPro" id="IPR050597">
    <property type="entry name" value="Cytochrome_c_Oxidase_Subunit"/>
</dbReference>
<evidence type="ECO:0000256" key="1">
    <source>
        <dbReference type="ARBA" id="ARBA00004418"/>
    </source>
</evidence>
<evidence type="ECO:0000313" key="12">
    <source>
        <dbReference type="EMBL" id="GEC95851.1"/>
    </source>
</evidence>
<feature type="domain" description="Cytochrome c" evidence="11">
    <location>
        <begin position="127"/>
        <end position="217"/>
    </location>
</feature>
<feature type="binding site" description="axial binding residue" evidence="9">
    <location>
        <position position="94"/>
    </location>
    <ligand>
        <name>heme c</name>
        <dbReference type="ChEBI" id="CHEBI:61717"/>
        <label>1</label>
    </ligand>
    <ligandPart>
        <name>Fe</name>
        <dbReference type="ChEBI" id="CHEBI:18248"/>
    </ligandPart>
</feature>
<accession>A0A4Y4CSH6</accession>
<keyword evidence="7 9" id="KW-0408">Iron</keyword>
<comment type="PTM">
    <text evidence="8">Binds 2 heme c groups covalently per subunit.</text>
</comment>
<sequence>MASEDIMIKRSLLLSLLLAATAAQAQDKAAAQPDMAKAKQTAEQVCGACHGADGNSQISANPKLAGQHSEYLLKQLRNFKSVDGKPAERVNGIMGGMVAALSDDDMKGLSAHFASQQLKPESAKNKASIELGQRLWRAGDQKRGIPACAACHGPAGAGLPAQYPRLSGQFSDYTEAQLKAFRAGERANDPAKMMRTIALKMTDPDIKAVSDYAAGLR</sequence>
<evidence type="ECO:0000256" key="4">
    <source>
        <dbReference type="ARBA" id="ARBA00022723"/>
    </source>
</evidence>
<reference evidence="12 13" key="1">
    <citation type="submission" date="2019-06" db="EMBL/GenBank/DDBJ databases">
        <title>Whole genome shotgun sequence of Zoogloea ramigera NBRC 15342.</title>
        <authorList>
            <person name="Hosoyama A."/>
            <person name="Uohara A."/>
            <person name="Ohji S."/>
            <person name="Ichikawa N."/>
        </authorList>
    </citation>
    <scope>NUCLEOTIDE SEQUENCE [LARGE SCALE GENOMIC DNA]</scope>
    <source>
        <strain evidence="12 13">NBRC 15342</strain>
    </source>
</reference>
<feature type="chain" id="PRO_5021403887" evidence="10">
    <location>
        <begin position="26"/>
        <end position="217"/>
    </location>
</feature>
<feature type="binding site" description="axial binding residue" evidence="9">
    <location>
        <position position="152"/>
    </location>
    <ligand>
        <name>heme c</name>
        <dbReference type="ChEBI" id="CHEBI:61717"/>
        <label>2</label>
    </ligand>
    <ligandPart>
        <name>Fe</name>
        <dbReference type="ChEBI" id="CHEBI:18248"/>
    </ligandPart>
</feature>
<dbReference type="GO" id="GO:0020037">
    <property type="term" value="F:heme binding"/>
    <property type="evidence" value="ECO:0007669"/>
    <property type="project" value="InterPro"/>
</dbReference>
<dbReference type="PANTHER" id="PTHR33751:SF9">
    <property type="entry name" value="CYTOCHROME C4"/>
    <property type="match status" value="1"/>
</dbReference>
<dbReference type="PANTHER" id="PTHR33751">
    <property type="entry name" value="CBB3-TYPE CYTOCHROME C OXIDASE SUBUNIT FIXP"/>
    <property type="match status" value="1"/>
</dbReference>
<gene>
    <name evidence="12" type="ORF">ZRA01_19240</name>
</gene>
<feature type="binding site" description="covalent" evidence="8">
    <location>
        <position position="49"/>
    </location>
    <ligand>
        <name>heme c</name>
        <dbReference type="ChEBI" id="CHEBI:61717"/>
        <label>1</label>
    </ligand>
</feature>
<evidence type="ECO:0000256" key="10">
    <source>
        <dbReference type="SAM" id="SignalP"/>
    </source>
</evidence>
<keyword evidence="5" id="KW-0574">Periplasm</keyword>
<organism evidence="12 13">
    <name type="scientific">Zoogloea ramigera</name>
    <dbReference type="NCBI Taxonomy" id="350"/>
    <lineage>
        <taxon>Bacteria</taxon>
        <taxon>Pseudomonadati</taxon>
        <taxon>Pseudomonadota</taxon>
        <taxon>Betaproteobacteria</taxon>
        <taxon>Rhodocyclales</taxon>
        <taxon>Zoogloeaceae</taxon>
        <taxon>Zoogloea</taxon>
    </lineage>
</organism>
<dbReference type="Pfam" id="PF00034">
    <property type="entry name" value="Cytochrom_C"/>
    <property type="match status" value="2"/>
</dbReference>
<proteinExistence type="predicted"/>
<dbReference type="Gene3D" id="1.10.760.10">
    <property type="entry name" value="Cytochrome c-like domain"/>
    <property type="match status" value="2"/>
</dbReference>
<dbReference type="Proteomes" id="UP000318422">
    <property type="component" value="Unassembled WGS sequence"/>
</dbReference>
<feature type="binding site" description="covalent" evidence="8">
    <location>
        <position position="151"/>
    </location>
    <ligand>
        <name>heme c</name>
        <dbReference type="ChEBI" id="CHEBI:61717"/>
        <label>2</label>
    </ligand>
</feature>
<dbReference type="PROSITE" id="PS51007">
    <property type="entry name" value="CYTC"/>
    <property type="match status" value="2"/>
</dbReference>
<evidence type="ECO:0000313" key="13">
    <source>
        <dbReference type="Proteomes" id="UP000318422"/>
    </source>
</evidence>
<dbReference type="InterPro" id="IPR009056">
    <property type="entry name" value="Cyt_c-like_dom"/>
</dbReference>
<feature type="signal peptide" evidence="10">
    <location>
        <begin position="1"/>
        <end position="25"/>
    </location>
</feature>
<evidence type="ECO:0000256" key="5">
    <source>
        <dbReference type="ARBA" id="ARBA00022764"/>
    </source>
</evidence>
<feature type="binding site" description="covalent" evidence="8">
    <location>
        <position position="46"/>
    </location>
    <ligand>
        <name>heme c</name>
        <dbReference type="ChEBI" id="CHEBI:61717"/>
        <label>1</label>
    </ligand>
</feature>
<keyword evidence="10" id="KW-0732">Signal</keyword>
<dbReference type="GO" id="GO:0005506">
    <property type="term" value="F:iron ion binding"/>
    <property type="evidence" value="ECO:0007669"/>
    <property type="project" value="InterPro"/>
</dbReference>
<dbReference type="AlphaFoldDB" id="A0A4Y4CSH6"/>
<feature type="domain" description="Cytochrome c" evidence="11">
    <location>
        <begin position="33"/>
        <end position="117"/>
    </location>
</feature>
<keyword evidence="6" id="KW-0249">Electron transport</keyword>
<dbReference type="InterPro" id="IPR036909">
    <property type="entry name" value="Cyt_c-like_dom_sf"/>
</dbReference>
<feature type="binding site" description="covalent" evidence="8">
    <location>
        <position position="148"/>
    </location>
    <ligand>
        <name>heme c</name>
        <dbReference type="ChEBI" id="CHEBI:61717"/>
        <label>2</label>
    </ligand>
</feature>
<keyword evidence="2" id="KW-0813">Transport</keyword>
<dbReference type="GO" id="GO:0042597">
    <property type="term" value="C:periplasmic space"/>
    <property type="evidence" value="ECO:0007669"/>
    <property type="project" value="UniProtKB-SubCell"/>
</dbReference>
<evidence type="ECO:0000256" key="7">
    <source>
        <dbReference type="ARBA" id="ARBA00023004"/>
    </source>
</evidence>
<dbReference type="GO" id="GO:0009055">
    <property type="term" value="F:electron transfer activity"/>
    <property type="evidence" value="ECO:0007669"/>
    <property type="project" value="InterPro"/>
</dbReference>
<protein>
    <submittedName>
        <fullName evidence="12">Cytochrome c</fullName>
    </submittedName>
</protein>
<evidence type="ECO:0000259" key="11">
    <source>
        <dbReference type="PROSITE" id="PS51007"/>
    </source>
</evidence>
<feature type="binding site" description="axial binding residue" evidence="9">
    <location>
        <position position="194"/>
    </location>
    <ligand>
        <name>heme c</name>
        <dbReference type="ChEBI" id="CHEBI:61717"/>
        <label>2</label>
    </ligand>
    <ligandPart>
        <name>Fe</name>
        <dbReference type="ChEBI" id="CHEBI:18248"/>
    </ligandPart>
</feature>
<evidence type="ECO:0000256" key="3">
    <source>
        <dbReference type="ARBA" id="ARBA00022617"/>
    </source>
</evidence>
<comment type="subcellular location">
    <subcellularLocation>
        <location evidence="1">Periplasm</location>
    </subcellularLocation>
</comment>
<dbReference type="InterPro" id="IPR024167">
    <property type="entry name" value="Cytochrome_c4-like"/>
</dbReference>
<keyword evidence="3 8" id="KW-0349">Heme</keyword>
<name>A0A4Y4CSH6_ZOORA</name>
<comment type="caution">
    <text evidence="12">The sequence shown here is derived from an EMBL/GenBank/DDBJ whole genome shotgun (WGS) entry which is preliminary data.</text>
</comment>
<dbReference type="EMBL" id="BJNV01000029">
    <property type="protein sequence ID" value="GEC95851.1"/>
    <property type="molecule type" value="Genomic_DNA"/>
</dbReference>
<evidence type="ECO:0000256" key="2">
    <source>
        <dbReference type="ARBA" id="ARBA00022448"/>
    </source>
</evidence>